<dbReference type="InterPro" id="IPR042231">
    <property type="entry name" value="Cho/carn_acyl_trans_2"/>
</dbReference>
<comment type="caution">
    <text evidence="6">The sequence shown here is derived from an EMBL/GenBank/DDBJ whole genome shotgun (WGS) entry which is preliminary data.</text>
</comment>
<dbReference type="PANTHER" id="PTHR22589">
    <property type="entry name" value="CARNITINE O-ACYLTRANSFERASE"/>
    <property type="match status" value="1"/>
</dbReference>
<evidence type="ECO:0000259" key="5">
    <source>
        <dbReference type="Pfam" id="PF00755"/>
    </source>
</evidence>
<accession>A0ABQ9EIN3</accession>
<evidence type="ECO:0000313" key="7">
    <source>
        <dbReference type="Proteomes" id="UP001217089"/>
    </source>
</evidence>
<keyword evidence="7" id="KW-1185">Reference proteome</keyword>
<feature type="domain" description="Choline/carnitine acyltransferase" evidence="5">
    <location>
        <begin position="4"/>
        <end position="402"/>
    </location>
</feature>
<sequence>MANTPGEAVGILTTENRNKWAKSYNKLLKDKENKAILEDIQRSILVVCIDNKCPEDLSDERSVAARNMLHGLGSNYNSANRWFDKTLQFIVAPNGICGLNYEHTTAEGPPVIGIVDHVLDYCRLELVENKLCICYFFTKKTCSVPEANLPDKIIKSNKENLNVSTTTDVKAPRKLQFNLTDSVREDINEATQSLDSLVDDVDLTILEFTEYGKNFPKSQKLSPDSFIQMAFQLAYYRLYNEPCATYETASLRKFHLGRTDTIRSCSSESLEFCKGMQDPSKSKEERANLLRKAVTAHKMYTNEAVNGSGVDRHLLGLKLAAIESGMNVPDLHMDTAYTTSTYFKLSTSQVPAKYEAVLVFGPVVPDGYGLCYNPQETQILIGVSAFNNSPQTDSKKMIGALKDSFRDMRDTLAGSIQAKL</sequence>
<keyword evidence="2 4" id="KW-0808">Transferase</keyword>
<name>A0ABQ9EIN3_TEGGR</name>
<evidence type="ECO:0000256" key="4">
    <source>
        <dbReference type="RuleBase" id="RU003801"/>
    </source>
</evidence>
<dbReference type="InterPro" id="IPR039551">
    <property type="entry name" value="Cho/carn_acyl_trans"/>
</dbReference>
<dbReference type="Proteomes" id="UP001217089">
    <property type="component" value="Unassembled WGS sequence"/>
</dbReference>
<dbReference type="InterPro" id="IPR023213">
    <property type="entry name" value="CAT-like_dom_sf"/>
</dbReference>
<dbReference type="Gene3D" id="3.30.559.10">
    <property type="entry name" value="Chloramphenicol acetyltransferase-like domain"/>
    <property type="match status" value="1"/>
</dbReference>
<evidence type="ECO:0000313" key="6">
    <source>
        <dbReference type="EMBL" id="KAJ8303797.1"/>
    </source>
</evidence>
<protein>
    <recommendedName>
        <fullName evidence="5">Choline/carnitine acyltransferase domain-containing protein</fullName>
    </recommendedName>
</protein>
<dbReference type="EMBL" id="JARBDR010000908">
    <property type="protein sequence ID" value="KAJ8303797.1"/>
    <property type="molecule type" value="Genomic_DNA"/>
</dbReference>
<dbReference type="InterPro" id="IPR000542">
    <property type="entry name" value="Carn_acyl_trans"/>
</dbReference>
<dbReference type="Pfam" id="PF00755">
    <property type="entry name" value="Carn_acyltransf"/>
    <property type="match status" value="1"/>
</dbReference>
<proteinExistence type="inferred from homology"/>
<dbReference type="SUPFAM" id="SSF52777">
    <property type="entry name" value="CoA-dependent acyltransferases"/>
    <property type="match status" value="2"/>
</dbReference>
<dbReference type="PANTHER" id="PTHR22589:SF103">
    <property type="entry name" value="CARNITINE O-ACETYL-TRANSFERASE, ISOFORM A-RELATED"/>
    <property type="match status" value="1"/>
</dbReference>
<evidence type="ECO:0000256" key="2">
    <source>
        <dbReference type="ARBA" id="ARBA00022679"/>
    </source>
</evidence>
<reference evidence="6 7" key="1">
    <citation type="submission" date="2022-12" db="EMBL/GenBank/DDBJ databases">
        <title>Chromosome-level genome of Tegillarca granosa.</title>
        <authorList>
            <person name="Kim J."/>
        </authorList>
    </citation>
    <scope>NUCLEOTIDE SEQUENCE [LARGE SCALE GENOMIC DNA]</scope>
    <source>
        <strain evidence="6">Teg-2019</strain>
        <tissue evidence="6">Adductor muscle</tissue>
    </source>
</reference>
<evidence type="ECO:0000256" key="1">
    <source>
        <dbReference type="ARBA" id="ARBA00005232"/>
    </source>
</evidence>
<evidence type="ECO:0000256" key="3">
    <source>
        <dbReference type="ARBA" id="ARBA00023315"/>
    </source>
</evidence>
<dbReference type="Gene3D" id="3.30.559.70">
    <property type="entry name" value="Choline/Carnitine o-acyltransferase, domain 2"/>
    <property type="match status" value="1"/>
</dbReference>
<keyword evidence="3 4" id="KW-0012">Acyltransferase</keyword>
<dbReference type="PROSITE" id="PS00440">
    <property type="entry name" value="ACYLTRANSF_C_2"/>
    <property type="match status" value="1"/>
</dbReference>
<comment type="similarity">
    <text evidence="1 4">Belongs to the carnitine/choline acetyltransferase family.</text>
</comment>
<organism evidence="6 7">
    <name type="scientific">Tegillarca granosa</name>
    <name type="common">Malaysian cockle</name>
    <name type="synonym">Anadara granosa</name>
    <dbReference type="NCBI Taxonomy" id="220873"/>
    <lineage>
        <taxon>Eukaryota</taxon>
        <taxon>Metazoa</taxon>
        <taxon>Spiralia</taxon>
        <taxon>Lophotrochozoa</taxon>
        <taxon>Mollusca</taxon>
        <taxon>Bivalvia</taxon>
        <taxon>Autobranchia</taxon>
        <taxon>Pteriomorphia</taxon>
        <taxon>Arcoida</taxon>
        <taxon>Arcoidea</taxon>
        <taxon>Arcidae</taxon>
        <taxon>Tegillarca</taxon>
    </lineage>
</organism>
<gene>
    <name evidence="6" type="ORF">KUTeg_018720</name>
</gene>